<dbReference type="CDD" id="cd06267">
    <property type="entry name" value="PBP1_LacI_sugar_binding-like"/>
    <property type="match status" value="1"/>
</dbReference>
<comment type="caution">
    <text evidence="5">The sequence shown here is derived from an EMBL/GenBank/DDBJ whole genome shotgun (WGS) entry which is preliminary data.</text>
</comment>
<organism evidence="5 6">
    <name type="scientific">Silvibacterium bohemicum</name>
    <dbReference type="NCBI Taxonomy" id="1577686"/>
    <lineage>
        <taxon>Bacteria</taxon>
        <taxon>Pseudomonadati</taxon>
        <taxon>Acidobacteriota</taxon>
        <taxon>Terriglobia</taxon>
        <taxon>Terriglobales</taxon>
        <taxon>Acidobacteriaceae</taxon>
        <taxon>Silvibacterium</taxon>
    </lineage>
</organism>
<dbReference type="GO" id="GO:0000976">
    <property type="term" value="F:transcription cis-regulatory region binding"/>
    <property type="evidence" value="ECO:0007669"/>
    <property type="project" value="TreeGrafter"/>
</dbReference>
<dbReference type="PROSITE" id="PS50932">
    <property type="entry name" value="HTH_LACI_2"/>
    <property type="match status" value="1"/>
</dbReference>
<dbReference type="AlphaFoldDB" id="A0A841JZY9"/>
<dbReference type="Gene3D" id="1.10.260.40">
    <property type="entry name" value="lambda repressor-like DNA-binding domains"/>
    <property type="match status" value="1"/>
</dbReference>
<evidence type="ECO:0000256" key="1">
    <source>
        <dbReference type="ARBA" id="ARBA00023015"/>
    </source>
</evidence>
<dbReference type="InterPro" id="IPR028082">
    <property type="entry name" value="Peripla_BP_I"/>
</dbReference>
<dbReference type="SMART" id="SM00354">
    <property type="entry name" value="HTH_LACI"/>
    <property type="match status" value="1"/>
</dbReference>
<dbReference type="InterPro" id="IPR000843">
    <property type="entry name" value="HTH_LacI"/>
</dbReference>
<evidence type="ECO:0000259" key="4">
    <source>
        <dbReference type="PROSITE" id="PS50932"/>
    </source>
</evidence>
<evidence type="ECO:0000256" key="3">
    <source>
        <dbReference type="ARBA" id="ARBA00023163"/>
    </source>
</evidence>
<sequence length="355" mass="39942">MNKEKQDTRSENGPINLRQLSEVLRLSQTTISLVLNDSPAAKSIPAHTRERVFEAARKFQYRPNYFARSLRRSKSMSIGVLAPDLSEGYFTLVMQGVEEYLLRAHYFYFTASHYWQPDLMNDYPRLLVERAVDGFLLLNTPAAVESVLPTVAISAHNDTKGVTNVVLDHRMASELALEHLYQLGHRQIAFMKGPEIIPDTEYRWNGILQAAKKLKIEVKPELCIQLSADSWSPEVGYHPMKTLLERSRDFTAIFCFNDISAIGVIRAIHDAGLSVPEDISVIGFDDIISAAYQKPSLTTVRQPLRKMGSEGAQILLELIADPKKEQPTEIVMQPELIVRESTGQAPVALARPKRA</sequence>
<dbReference type="OrthoDB" id="110416at2"/>
<dbReference type="GO" id="GO:0003700">
    <property type="term" value="F:DNA-binding transcription factor activity"/>
    <property type="evidence" value="ECO:0007669"/>
    <property type="project" value="TreeGrafter"/>
</dbReference>
<evidence type="ECO:0000313" key="5">
    <source>
        <dbReference type="EMBL" id="MBB6145269.1"/>
    </source>
</evidence>
<keyword evidence="6" id="KW-1185">Reference proteome</keyword>
<keyword evidence="2" id="KW-0238">DNA-binding</keyword>
<keyword evidence="3" id="KW-0804">Transcription</keyword>
<dbReference type="PANTHER" id="PTHR30146">
    <property type="entry name" value="LACI-RELATED TRANSCRIPTIONAL REPRESSOR"/>
    <property type="match status" value="1"/>
</dbReference>
<dbReference type="SUPFAM" id="SSF53822">
    <property type="entry name" value="Periplasmic binding protein-like I"/>
    <property type="match status" value="1"/>
</dbReference>
<protein>
    <submittedName>
        <fullName evidence="5">LacI family transcriptional regulator</fullName>
    </submittedName>
</protein>
<keyword evidence="1" id="KW-0805">Transcription regulation</keyword>
<evidence type="ECO:0000313" key="6">
    <source>
        <dbReference type="Proteomes" id="UP000538666"/>
    </source>
</evidence>
<gene>
    <name evidence="5" type="ORF">HNQ77_003227</name>
</gene>
<feature type="domain" description="HTH lacI-type" evidence="4">
    <location>
        <begin position="27"/>
        <end position="72"/>
    </location>
</feature>
<dbReference type="Proteomes" id="UP000538666">
    <property type="component" value="Unassembled WGS sequence"/>
</dbReference>
<dbReference type="Pfam" id="PF13377">
    <property type="entry name" value="Peripla_BP_3"/>
    <property type="match status" value="1"/>
</dbReference>
<dbReference type="InterPro" id="IPR046335">
    <property type="entry name" value="LacI/GalR-like_sensor"/>
</dbReference>
<dbReference type="CDD" id="cd01392">
    <property type="entry name" value="HTH_LacI"/>
    <property type="match status" value="1"/>
</dbReference>
<dbReference type="InterPro" id="IPR010982">
    <property type="entry name" value="Lambda_DNA-bd_dom_sf"/>
</dbReference>
<dbReference type="PANTHER" id="PTHR30146:SF109">
    <property type="entry name" value="HTH-TYPE TRANSCRIPTIONAL REGULATOR GALS"/>
    <property type="match status" value="1"/>
</dbReference>
<evidence type="ECO:0000256" key="2">
    <source>
        <dbReference type="ARBA" id="ARBA00023125"/>
    </source>
</evidence>
<reference evidence="5 6" key="1">
    <citation type="submission" date="2020-08" db="EMBL/GenBank/DDBJ databases">
        <title>Genomic Encyclopedia of Type Strains, Phase IV (KMG-IV): sequencing the most valuable type-strain genomes for metagenomic binning, comparative biology and taxonomic classification.</title>
        <authorList>
            <person name="Goeker M."/>
        </authorList>
    </citation>
    <scope>NUCLEOTIDE SEQUENCE [LARGE SCALE GENOMIC DNA]</scope>
    <source>
        <strain evidence="5 6">DSM 103733</strain>
    </source>
</reference>
<name>A0A841JZY9_9BACT</name>
<proteinExistence type="predicted"/>
<dbReference type="SUPFAM" id="SSF47413">
    <property type="entry name" value="lambda repressor-like DNA-binding domains"/>
    <property type="match status" value="1"/>
</dbReference>
<accession>A0A841JZY9</accession>
<dbReference type="Gene3D" id="3.40.50.2300">
    <property type="match status" value="2"/>
</dbReference>
<dbReference type="RefSeq" id="WP_050061626.1">
    <property type="nucleotide sequence ID" value="NZ_JACHEK010000006.1"/>
</dbReference>
<dbReference type="EMBL" id="JACHEK010000006">
    <property type="protein sequence ID" value="MBB6145269.1"/>
    <property type="molecule type" value="Genomic_DNA"/>
</dbReference>